<dbReference type="Pfam" id="PF13344">
    <property type="entry name" value="Hydrolase_6"/>
    <property type="match status" value="1"/>
</dbReference>
<dbReference type="AlphaFoldDB" id="A0A9W9M042"/>
<feature type="region of interest" description="Disordered" evidence="1">
    <location>
        <begin position="69"/>
        <end position="114"/>
    </location>
</feature>
<accession>A0A9W9M042</accession>
<dbReference type="OrthoDB" id="10251048at2759"/>
<dbReference type="Proteomes" id="UP001146351">
    <property type="component" value="Unassembled WGS sequence"/>
</dbReference>
<dbReference type="SUPFAM" id="SSF56784">
    <property type="entry name" value="HAD-like"/>
    <property type="match status" value="1"/>
</dbReference>
<feature type="region of interest" description="Disordered" evidence="1">
    <location>
        <begin position="1"/>
        <end position="50"/>
    </location>
</feature>
<dbReference type="InterPro" id="IPR006353">
    <property type="entry name" value="HAD-SF_hydro_IIA_CECR5"/>
</dbReference>
<comment type="caution">
    <text evidence="2">The sequence shown here is derived from an EMBL/GenBank/DDBJ whole genome shotgun (WGS) entry which is preliminary data.</text>
</comment>
<dbReference type="PANTHER" id="PTHR14269:SF51">
    <property type="entry name" value="HYPOTHETICAL HAD-SUPERFAMILY HYDROLASE (EUROFUNG)"/>
    <property type="match status" value="1"/>
</dbReference>
<gene>
    <name evidence="2" type="ORF">N7492_001195</name>
</gene>
<dbReference type="InterPro" id="IPR006357">
    <property type="entry name" value="HAD-SF_hydro_IIA"/>
</dbReference>
<dbReference type="FunFam" id="3.40.50.1000:FF:000069">
    <property type="entry name" value="HAD-superfamily subfamily IIA hydrolase"/>
    <property type="match status" value="1"/>
</dbReference>
<dbReference type="NCBIfam" id="TIGR01460">
    <property type="entry name" value="HAD-SF-IIA"/>
    <property type="match status" value="1"/>
</dbReference>
<dbReference type="Gene3D" id="3.40.50.1000">
    <property type="entry name" value="HAD superfamily/HAD-like"/>
    <property type="match status" value="2"/>
</dbReference>
<reference evidence="2" key="2">
    <citation type="journal article" date="2023" name="IMA Fungus">
        <title>Comparative genomic study of the Penicillium genus elucidates a diverse pangenome and 15 lateral gene transfer events.</title>
        <authorList>
            <person name="Petersen C."/>
            <person name="Sorensen T."/>
            <person name="Nielsen M.R."/>
            <person name="Sondergaard T.E."/>
            <person name="Sorensen J.L."/>
            <person name="Fitzpatrick D.A."/>
            <person name="Frisvad J.C."/>
            <person name="Nielsen K.L."/>
        </authorList>
    </citation>
    <scope>NUCLEOTIDE SEQUENCE</scope>
    <source>
        <strain evidence="2">IBT 21917</strain>
    </source>
</reference>
<sequence length="485" mass="53498">MPRFDDSDFVVDAASATSRQSNAAQDTLSPRDTRAGSTLPIPGESGNTVEIPATRSSISDAAALMHNLSLSPSMKDRRGSRNSFGTSLPIPRSPRQSRVPSAQRPSAISQDIMSSQIQDMSKEKVKKAKNMAFAFDIDGVLAHGNEPIEEAKEALRILNGDNELGIKIPHILLTNGGGKTEEARCAQLSELLENPISTDQFIQSHTPMQALAEYYDTVLVCGGEDYKVREVAENYGFKNVVHPKDILAWDPTVSPWRTFSDSDRANAKPRDFSKMKFDAILVFADSRDYATDMQVIMDLLLAEDGQLLTRAQDPVASRIPVYFSQGDLVFPTNHKGPPRLTQGAFRISIEAQYKALTGVELERVVYGKPERATYTYADEVLKAWMEQLHDEARLPEHIYMVGDNPQSDIIGGNMYGWNTCLVRTGVFQGKEGENDPHNPANFGVFDNVLEAVKSALAKELGKDFKLKWNPKVNPVLHGEGVSAVE</sequence>
<evidence type="ECO:0000256" key="1">
    <source>
        <dbReference type="SAM" id="MobiDB-lite"/>
    </source>
</evidence>
<proteinExistence type="predicted"/>
<dbReference type="NCBIfam" id="TIGR01456">
    <property type="entry name" value="CECR5"/>
    <property type="match status" value="1"/>
</dbReference>
<dbReference type="PANTHER" id="PTHR14269">
    <property type="entry name" value="CDP-DIACYLGLYCEROL--GLYCEROL-3-PHOSPHATE 3-PHOSPHATIDYLTRANSFERASE-RELATED"/>
    <property type="match status" value="1"/>
</dbReference>
<dbReference type="GO" id="GO:0005739">
    <property type="term" value="C:mitochondrion"/>
    <property type="evidence" value="ECO:0007669"/>
    <property type="project" value="TreeGrafter"/>
</dbReference>
<dbReference type="InterPro" id="IPR036412">
    <property type="entry name" value="HAD-like_sf"/>
</dbReference>
<evidence type="ECO:0008006" key="4">
    <source>
        <dbReference type="Google" id="ProtNLM"/>
    </source>
</evidence>
<feature type="compositionally biased region" description="Polar residues" evidence="1">
    <location>
        <begin position="94"/>
        <end position="114"/>
    </location>
</feature>
<dbReference type="Pfam" id="PF13242">
    <property type="entry name" value="Hydrolase_like"/>
    <property type="match status" value="1"/>
</dbReference>
<evidence type="ECO:0000313" key="3">
    <source>
        <dbReference type="Proteomes" id="UP001146351"/>
    </source>
</evidence>
<dbReference type="EMBL" id="JAPQKO010000001">
    <property type="protein sequence ID" value="KAJ5183579.1"/>
    <property type="molecule type" value="Genomic_DNA"/>
</dbReference>
<organism evidence="2 3">
    <name type="scientific">Penicillium capsulatum</name>
    <dbReference type="NCBI Taxonomy" id="69766"/>
    <lineage>
        <taxon>Eukaryota</taxon>
        <taxon>Fungi</taxon>
        <taxon>Dikarya</taxon>
        <taxon>Ascomycota</taxon>
        <taxon>Pezizomycotina</taxon>
        <taxon>Eurotiomycetes</taxon>
        <taxon>Eurotiomycetidae</taxon>
        <taxon>Eurotiales</taxon>
        <taxon>Aspergillaceae</taxon>
        <taxon>Penicillium</taxon>
    </lineage>
</organism>
<name>A0A9W9M042_9EURO</name>
<dbReference type="InterPro" id="IPR050324">
    <property type="entry name" value="CDP-alcohol_PTase-I"/>
</dbReference>
<protein>
    <recommendedName>
        <fullName evidence="4">Phosphatidyl synthase</fullName>
    </recommendedName>
</protein>
<dbReference type="InterPro" id="IPR023214">
    <property type="entry name" value="HAD_sf"/>
</dbReference>
<keyword evidence="3" id="KW-1185">Reference proteome</keyword>
<reference evidence="2" key="1">
    <citation type="submission" date="2022-11" db="EMBL/GenBank/DDBJ databases">
        <authorList>
            <person name="Petersen C."/>
        </authorList>
    </citation>
    <scope>NUCLEOTIDE SEQUENCE</scope>
    <source>
        <strain evidence="2">IBT 21917</strain>
    </source>
</reference>
<dbReference type="GO" id="GO:0046474">
    <property type="term" value="P:glycerophospholipid biosynthetic process"/>
    <property type="evidence" value="ECO:0007669"/>
    <property type="project" value="TreeGrafter"/>
</dbReference>
<feature type="compositionally biased region" description="Polar residues" evidence="1">
    <location>
        <begin position="17"/>
        <end position="28"/>
    </location>
</feature>
<evidence type="ECO:0000313" key="2">
    <source>
        <dbReference type="EMBL" id="KAJ5183579.1"/>
    </source>
</evidence>